<accession>A0A3P8UCM3</accession>
<sequence>MVTDKAAYITSNWCGDYFLNTAGVGVVISQHAPPPVWKTKALQRQLREVFDRDWSSEFAVHLSDLDKHPDC</sequence>
<proteinExistence type="predicted"/>
<evidence type="ECO:0000313" key="2">
    <source>
        <dbReference type="Proteomes" id="UP000265120"/>
    </source>
</evidence>
<dbReference type="AlphaFoldDB" id="A0A3P8UCM3"/>
<keyword evidence="2" id="KW-1185">Reference proteome</keyword>
<dbReference type="OMA" id="AYITSNW"/>
<evidence type="ECO:0000313" key="1">
    <source>
        <dbReference type="Ensembl" id="ENSCSEP00000000177.1"/>
    </source>
</evidence>
<dbReference type="PANTHER" id="PTHR10185:SF8">
    <property type="entry name" value="5'-3' EXONUCLEASE PLD4"/>
    <property type="match status" value="1"/>
</dbReference>
<dbReference type="InterPro" id="IPR050874">
    <property type="entry name" value="Diverse_PLD-related"/>
</dbReference>
<dbReference type="STRING" id="244447.ENSCSEP00000000177"/>
<name>A0A3P8UCM3_CYNSE</name>
<reference evidence="1 2" key="1">
    <citation type="journal article" date="2014" name="Nat. Genet.">
        <title>Whole-genome sequence of a flatfish provides insights into ZW sex chromosome evolution and adaptation to a benthic lifestyle.</title>
        <authorList>
            <person name="Chen S."/>
            <person name="Zhang G."/>
            <person name="Shao C."/>
            <person name="Huang Q."/>
            <person name="Liu G."/>
            <person name="Zhang P."/>
            <person name="Song W."/>
            <person name="An N."/>
            <person name="Chalopin D."/>
            <person name="Volff J.N."/>
            <person name="Hong Y."/>
            <person name="Li Q."/>
            <person name="Sha Z."/>
            <person name="Zhou H."/>
            <person name="Xie M."/>
            <person name="Yu Q."/>
            <person name="Liu Y."/>
            <person name="Xiang H."/>
            <person name="Wang N."/>
            <person name="Wu K."/>
            <person name="Yang C."/>
            <person name="Zhou Q."/>
            <person name="Liao X."/>
            <person name="Yang L."/>
            <person name="Hu Q."/>
            <person name="Zhang J."/>
            <person name="Meng L."/>
            <person name="Jin L."/>
            <person name="Tian Y."/>
            <person name="Lian J."/>
            <person name="Yang J."/>
            <person name="Miao G."/>
            <person name="Liu S."/>
            <person name="Liang Z."/>
            <person name="Yan F."/>
            <person name="Li Y."/>
            <person name="Sun B."/>
            <person name="Zhang H."/>
            <person name="Zhang J."/>
            <person name="Zhu Y."/>
            <person name="Du M."/>
            <person name="Zhao Y."/>
            <person name="Schartl M."/>
            <person name="Tang Q."/>
            <person name="Wang J."/>
        </authorList>
    </citation>
    <scope>NUCLEOTIDE SEQUENCE</scope>
</reference>
<dbReference type="PANTHER" id="PTHR10185">
    <property type="entry name" value="PHOSPHOLIPASE D - RELATED"/>
    <property type="match status" value="1"/>
</dbReference>
<dbReference type="GeneTree" id="ENSGT00950000183059"/>
<dbReference type="Proteomes" id="UP000265120">
    <property type="component" value="Chromosome 1"/>
</dbReference>
<reference evidence="1" key="3">
    <citation type="submission" date="2025-09" db="UniProtKB">
        <authorList>
            <consortium name="Ensembl"/>
        </authorList>
    </citation>
    <scope>IDENTIFICATION</scope>
</reference>
<dbReference type="Ensembl" id="ENSCSET00000000201.1">
    <property type="protein sequence ID" value="ENSCSEP00000000177.1"/>
    <property type="gene ID" value="ENSCSEG00000000150.1"/>
</dbReference>
<dbReference type="InParanoid" id="A0A3P8UCM3"/>
<protein>
    <submittedName>
        <fullName evidence="1">Uncharacterized protein</fullName>
    </submittedName>
</protein>
<reference evidence="1" key="2">
    <citation type="submission" date="2025-08" db="UniProtKB">
        <authorList>
            <consortium name="Ensembl"/>
        </authorList>
    </citation>
    <scope>IDENTIFICATION</scope>
</reference>
<organism evidence="1 2">
    <name type="scientific">Cynoglossus semilaevis</name>
    <name type="common">Tongue sole</name>
    <dbReference type="NCBI Taxonomy" id="244447"/>
    <lineage>
        <taxon>Eukaryota</taxon>
        <taxon>Metazoa</taxon>
        <taxon>Chordata</taxon>
        <taxon>Craniata</taxon>
        <taxon>Vertebrata</taxon>
        <taxon>Euteleostomi</taxon>
        <taxon>Actinopterygii</taxon>
        <taxon>Neopterygii</taxon>
        <taxon>Teleostei</taxon>
        <taxon>Neoteleostei</taxon>
        <taxon>Acanthomorphata</taxon>
        <taxon>Carangaria</taxon>
        <taxon>Pleuronectiformes</taxon>
        <taxon>Pleuronectoidei</taxon>
        <taxon>Cynoglossidae</taxon>
        <taxon>Cynoglossinae</taxon>
        <taxon>Cynoglossus</taxon>
    </lineage>
</organism>